<comment type="caution">
    <text evidence="1">The sequence shown here is derived from an EMBL/GenBank/DDBJ whole genome shotgun (WGS) entry which is preliminary data.</text>
</comment>
<reference evidence="1" key="1">
    <citation type="journal article" date="2014" name="Front. Microbiol.">
        <title>High frequency of phylogenetically diverse reductive dehalogenase-homologous genes in deep subseafloor sedimentary metagenomes.</title>
        <authorList>
            <person name="Kawai M."/>
            <person name="Futagami T."/>
            <person name="Toyoda A."/>
            <person name="Takaki Y."/>
            <person name="Nishi S."/>
            <person name="Hori S."/>
            <person name="Arai W."/>
            <person name="Tsubouchi T."/>
            <person name="Morono Y."/>
            <person name="Uchiyama I."/>
            <person name="Ito T."/>
            <person name="Fujiyama A."/>
            <person name="Inagaki F."/>
            <person name="Takami H."/>
        </authorList>
    </citation>
    <scope>NUCLEOTIDE SEQUENCE</scope>
    <source>
        <strain evidence="1">Expedition CK06-06</strain>
    </source>
</reference>
<sequence length="72" mass="8002">MLPTDIDKLTDEQLDEFLASVELKCKIEPETGKMICPIPEDINRAIARLRHPVKQVVFEVTTESAPAAPVAE</sequence>
<organism evidence="1">
    <name type="scientific">marine sediment metagenome</name>
    <dbReference type="NCBI Taxonomy" id="412755"/>
    <lineage>
        <taxon>unclassified sequences</taxon>
        <taxon>metagenomes</taxon>
        <taxon>ecological metagenomes</taxon>
    </lineage>
</organism>
<dbReference type="AlphaFoldDB" id="X1Q3L9"/>
<proteinExistence type="predicted"/>
<name>X1Q3L9_9ZZZZ</name>
<protein>
    <submittedName>
        <fullName evidence="1">Uncharacterized protein</fullName>
    </submittedName>
</protein>
<evidence type="ECO:0000313" key="1">
    <source>
        <dbReference type="EMBL" id="GAI63102.1"/>
    </source>
</evidence>
<accession>X1Q3L9</accession>
<gene>
    <name evidence="1" type="ORF">S12H4_01653</name>
</gene>
<dbReference type="EMBL" id="BARW01000347">
    <property type="protein sequence ID" value="GAI63102.1"/>
    <property type="molecule type" value="Genomic_DNA"/>
</dbReference>